<protein>
    <submittedName>
        <fullName evidence="1">Uncharacterized protein</fullName>
    </submittedName>
</protein>
<gene>
    <name evidence="1" type="ORF">KL86DPRO_50204</name>
</gene>
<proteinExistence type="predicted"/>
<dbReference type="EMBL" id="FLUQ01000005">
    <property type="protein sequence ID" value="SBW09551.1"/>
    <property type="molecule type" value="Genomic_DNA"/>
</dbReference>
<sequence>MDFDDIRDRIFPWIKAAIPDTADGGPEGEAPAVGLVVMDFLADLCITFAVDDGDAFSLLQWSDVPEDMDADALYALAKKNLAGQVEFNLTGTSYGGYGILAGGDHEAGALCLEFIWDAVAKEAGENLVVAVPAKDCLFMALASDAAQIEAMAAIAKDIFENGERTLTNTLFLFDIAERAFSVYGTF</sequence>
<accession>A0A212KD24</accession>
<reference evidence="1" key="1">
    <citation type="submission" date="2016-04" db="EMBL/GenBank/DDBJ databases">
        <authorList>
            <person name="Evans L.H."/>
            <person name="Alamgir A."/>
            <person name="Owens N."/>
            <person name="Weber N.D."/>
            <person name="Virtaneva K."/>
            <person name="Barbian K."/>
            <person name="Babar A."/>
            <person name="Rosenke K."/>
        </authorList>
    </citation>
    <scope>NUCLEOTIDE SEQUENCE</scope>
    <source>
        <strain evidence="1">86</strain>
    </source>
</reference>
<evidence type="ECO:0000313" key="1">
    <source>
        <dbReference type="EMBL" id="SBW09551.1"/>
    </source>
</evidence>
<name>A0A212KD24_9DELT</name>
<organism evidence="1">
    <name type="scientific">uncultured delta proteobacterium</name>
    <dbReference type="NCBI Taxonomy" id="34034"/>
    <lineage>
        <taxon>Bacteria</taxon>
        <taxon>Deltaproteobacteria</taxon>
        <taxon>environmental samples</taxon>
    </lineage>
</organism>
<dbReference type="AlphaFoldDB" id="A0A212KD24"/>